<evidence type="ECO:0000313" key="1">
    <source>
        <dbReference type="EMBL" id="RDS75856.1"/>
    </source>
</evidence>
<sequence length="659" mass="72541">MIAGWSGVDAPFAGFQEASLTLDDELSTAGADDADIILISAPGAVGKSTFAKQLCFRTNSLLVDLAKAEPVGANTISGGLARCDLYNEWRSGSLGIVIDGVDEARIRVTQEAFEAFLADIKNLSENKPLPTVVLGRTGAIQDSWIWLEGEKAKIAVMELGFFDRETSIEFAKSQLRVLKKDSAHVQVEDTAVELLIDRIRAETEADSDRFAGYAPVLNAISQRVAREENPSTLISEVERGEQPITLRTIVDYILERERGKLESLPFEDKSLAKKLYTPPEQLGHLSARVYGSRSPQIEGLSPTDFEIYSSALNTWIDEHPFLSGSEPSSAVFGAFIAAHDMFARGEDAPAITTELEKGAKANPFLAEFYFENLKDLTEQAQGSEVSLMPASHVGVVYASIRAGLALGDKATLTVYGTEIDDEERLLEGDVEISVSRKMAAEPQIFQFIIEETNVIRLGPYIEDVDIQSPLVDVEIGSGREALLVAPISLQCRKLISPSQIWIIERARDGEGAVVLEADELEAPSISRVPSLRGDVALTVSWEDSSAHPWTTFSAPKRAADDPRVDEGLRRFRKFVISFRSHSKGSLRRYRRKLDHERMTKGTGKAILERLVHDGIISIDGAMYVLHPDVLGDRTNSTYSEIYRKTFSKESVEYISNALP</sequence>
<name>A0A395LG89_9SPHN</name>
<reference evidence="1 2" key="1">
    <citation type="submission" date="2018-07" db="EMBL/GenBank/DDBJ databases">
        <title>Erythrobacter nanhaiensis sp. nov., a novel member of the genus Erythrobacter isolated from the South China Sea.</title>
        <authorList>
            <person name="Chen X."/>
            <person name="Liu J."/>
        </authorList>
    </citation>
    <scope>NUCLEOTIDE SEQUENCE [LARGE SCALE GENOMIC DNA]</scope>
    <source>
        <strain evidence="1 2">S-5</strain>
    </source>
</reference>
<keyword evidence="2" id="KW-1185">Reference proteome</keyword>
<gene>
    <name evidence="1" type="ORF">DL238_14325</name>
</gene>
<comment type="caution">
    <text evidence="1">The sequence shown here is derived from an EMBL/GenBank/DDBJ whole genome shotgun (WGS) entry which is preliminary data.</text>
</comment>
<dbReference type="AlphaFoldDB" id="A0A395LG89"/>
<dbReference type="Proteomes" id="UP000254101">
    <property type="component" value="Unassembled WGS sequence"/>
</dbReference>
<accession>A0A395LG89</accession>
<evidence type="ECO:0000313" key="2">
    <source>
        <dbReference type="Proteomes" id="UP000254101"/>
    </source>
</evidence>
<proteinExistence type="predicted"/>
<protein>
    <submittedName>
        <fullName evidence="1">Uncharacterized protein</fullName>
    </submittedName>
</protein>
<dbReference type="EMBL" id="QRBB01000002">
    <property type="protein sequence ID" value="RDS75856.1"/>
    <property type="molecule type" value="Genomic_DNA"/>
</dbReference>
<organism evidence="1 2">
    <name type="scientific">Alteriqipengyuania lutimaris</name>
    <dbReference type="NCBI Taxonomy" id="1538146"/>
    <lineage>
        <taxon>Bacteria</taxon>
        <taxon>Pseudomonadati</taxon>
        <taxon>Pseudomonadota</taxon>
        <taxon>Alphaproteobacteria</taxon>
        <taxon>Sphingomonadales</taxon>
        <taxon>Erythrobacteraceae</taxon>
        <taxon>Alteriqipengyuania</taxon>
    </lineage>
</organism>